<protein>
    <submittedName>
        <fullName evidence="1">Uncharacterized protein</fullName>
    </submittedName>
</protein>
<comment type="caution">
    <text evidence="1">The sequence shown here is derived from an EMBL/GenBank/DDBJ whole genome shotgun (WGS) entry which is preliminary data.</text>
</comment>
<dbReference type="EMBL" id="JAVFWL010000002">
    <property type="protein sequence ID" value="KAK6739095.1"/>
    <property type="molecule type" value="Genomic_DNA"/>
</dbReference>
<name>A0ABR1CNR5_NECAM</name>
<sequence>MRDMRFSRGNPRVRPTFARVNSTAGKWEWCVAVVGEKKFTGVPSDEAFRPNEFQMQNVMKLVREVSRISTEYTTSGCSVAVKGSVAGTIAHGFESAPVLTGAFHPSEVDKLVPVAYLGG</sequence>
<accession>A0ABR1CNR5</accession>
<dbReference type="Proteomes" id="UP001303046">
    <property type="component" value="Unassembled WGS sequence"/>
</dbReference>
<keyword evidence="2" id="KW-1185">Reference proteome</keyword>
<gene>
    <name evidence="1" type="primary">Necator_chrII.g8692</name>
    <name evidence="1" type="ORF">RB195_020897</name>
</gene>
<reference evidence="1 2" key="1">
    <citation type="submission" date="2023-08" db="EMBL/GenBank/DDBJ databases">
        <title>A Necator americanus chromosomal reference genome.</title>
        <authorList>
            <person name="Ilik V."/>
            <person name="Petrzelkova K.J."/>
            <person name="Pardy F."/>
            <person name="Fuh T."/>
            <person name="Niatou-Singa F.S."/>
            <person name="Gouil Q."/>
            <person name="Baker L."/>
            <person name="Ritchie M.E."/>
            <person name="Jex A.R."/>
            <person name="Gazzola D."/>
            <person name="Li H."/>
            <person name="Toshio Fujiwara R."/>
            <person name="Zhan B."/>
            <person name="Aroian R.V."/>
            <person name="Pafco B."/>
            <person name="Schwarz E.M."/>
        </authorList>
    </citation>
    <scope>NUCLEOTIDE SEQUENCE [LARGE SCALE GENOMIC DNA]</scope>
    <source>
        <strain evidence="1 2">Aroian</strain>
        <tissue evidence="1">Whole animal</tissue>
    </source>
</reference>
<evidence type="ECO:0000313" key="2">
    <source>
        <dbReference type="Proteomes" id="UP001303046"/>
    </source>
</evidence>
<proteinExistence type="predicted"/>
<evidence type="ECO:0000313" key="1">
    <source>
        <dbReference type="EMBL" id="KAK6739095.1"/>
    </source>
</evidence>
<organism evidence="1 2">
    <name type="scientific">Necator americanus</name>
    <name type="common">Human hookworm</name>
    <dbReference type="NCBI Taxonomy" id="51031"/>
    <lineage>
        <taxon>Eukaryota</taxon>
        <taxon>Metazoa</taxon>
        <taxon>Ecdysozoa</taxon>
        <taxon>Nematoda</taxon>
        <taxon>Chromadorea</taxon>
        <taxon>Rhabditida</taxon>
        <taxon>Rhabditina</taxon>
        <taxon>Rhabditomorpha</taxon>
        <taxon>Strongyloidea</taxon>
        <taxon>Ancylostomatidae</taxon>
        <taxon>Bunostominae</taxon>
        <taxon>Necator</taxon>
    </lineage>
</organism>